<dbReference type="PATRIC" id="fig|1581420.6.peg.592"/>
<evidence type="ECO:0000313" key="2">
    <source>
        <dbReference type="Proteomes" id="UP000053464"/>
    </source>
</evidence>
<reference evidence="1 2" key="1">
    <citation type="submission" date="2015-04" db="EMBL/GenBank/DDBJ databases">
        <title>The draft genome sequence of Erythrobacter luteus KA37.</title>
        <authorList>
            <person name="Zhuang L."/>
            <person name="Liu Y."/>
            <person name="Shao Z."/>
        </authorList>
    </citation>
    <scope>NUCLEOTIDE SEQUENCE [LARGE SCALE GENOMIC DNA]</scope>
    <source>
        <strain evidence="1 2">KA37</strain>
    </source>
</reference>
<name>A0A0G9N1I4_9SPHN</name>
<dbReference type="OrthoDB" id="7390151at2"/>
<organism evidence="1 2">
    <name type="scientific">Aurantiacibacter luteus</name>
    <dbReference type="NCBI Taxonomy" id="1581420"/>
    <lineage>
        <taxon>Bacteria</taxon>
        <taxon>Pseudomonadati</taxon>
        <taxon>Pseudomonadota</taxon>
        <taxon>Alphaproteobacteria</taxon>
        <taxon>Sphingomonadales</taxon>
        <taxon>Erythrobacteraceae</taxon>
        <taxon>Aurantiacibacter</taxon>
    </lineage>
</organism>
<protein>
    <submittedName>
        <fullName evidence="1">Uncharacterized protein</fullName>
    </submittedName>
</protein>
<gene>
    <name evidence="1" type="ORF">AAW00_02940</name>
</gene>
<evidence type="ECO:0000313" key="1">
    <source>
        <dbReference type="EMBL" id="KLE35408.1"/>
    </source>
</evidence>
<keyword evidence="2" id="KW-1185">Reference proteome</keyword>
<comment type="caution">
    <text evidence="1">The sequence shown here is derived from an EMBL/GenBank/DDBJ whole genome shotgun (WGS) entry which is preliminary data.</text>
</comment>
<dbReference type="STRING" id="1581420.AAW00_02940"/>
<proteinExistence type="predicted"/>
<sequence>MLRAATWQGPSGLTEYAVTCETGNARRVLIVPPLFDEHNKLRHFLAETMRALATHATDSVLPDLPGTNESLAPLEAQTLAGWRQAVASAASQLGATHLLAVRGGALVLPGELPALACAPVSGPAILRGMIRARVIADREAGRESEREALLAMGRSEGIELAGYRLGAGLLRELESAEPAEAPAIAQADLGGAGLWLRAEPAHDPAQSLALARIVAERLA</sequence>
<accession>A0A0G9N1I4</accession>
<dbReference type="Proteomes" id="UP000053464">
    <property type="component" value="Unassembled WGS sequence"/>
</dbReference>
<dbReference type="EMBL" id="LBHB01000001">
    <property type="protein sequence ID" value="KLE35408.1"/>
    <property type="molecule type" value="Genomic_DNA"/>
</dbReference>
<dbReference type="AlphaFoldDB" id="A0A0G9N1I4"/>